<reference evidence="3 4" key="1">
    <citation type="submission" date="2020-07" db="EMBL/GenBank/DDBJ databases">
        <title>Complete genome sequence for Sandaracinobacter sp. M6.</title>
        <authorList>
            <person name="Tang Y."/>
            <person name="Liu Q."/>
            <person name="Guo Z."/>
            <person name="Lei P."/>
            <person name="Huang B."/>
        </authorList>
    </citation>
    <scope>NUCLEOTIDE SEQUENCE [LARGE SCALE GENOMIC DNA]</scope>
    <source>
        <strain evidence="3 4">M6</strain>
    </source>
</reference>
<feature type="domain" description="DUF4136" evidence="2">
    <location>
        <begin position="41"/>
        <end position="182"/>
    </location>
</feature>
<evidence type="ECO:0000259" key="2">
    <source>
        <dbReference type="Pfam" id="PF13590"/>
    </source>
</evidence>
<evidence type="ECO:0000256" key="1">
    <source>
        <dbReference type="SAM" id="SignalP"/>
    </source>
</evidence>
<keyword evidence="4" id="KW-1185">Reference proteome</keyword>
<keyword evidence="1" id="KW-0732">Signal</keyword>
<protein>
    <submittedName>
        <fullName evidence="3">DUF4136 domain-containing protein</fullName>
    </submittedName>
</protein>
<gene>
    <name evidence="3" type="ORF">H3309_11375</name>
</gene>
<dbReference type="Pfam" id="PF13590">
    <property type="entry name" value="DUF4136"/>
    <property type="match status" value="1"/>
</dbReference>
<dbReference type="EMBL" id="CP059851">
    <property type="protein sequence ID" value="QMW21975.1"/>
    <property type="molecule type" value="Genomic_DNA"/>
</dbReference>
<dbReference type="PROSITE" id="PS51257">
    <property type="entry name" value="PROKAR_LIPOPROTEIN"/>
    <property type="match status" value="1"/>
</dbReference>
<feature type="chain" id="PRO_5029023170" evidence="1">
    <location>
        <begin position="27"/>
        <end position="194"/>
    </location>
</feature>
<evidence type="ECO:0000313" key="3">
    <source>
        <dbReference type="EMBL" id="QMW21975.1"/>
    </source>
</evidence>
<sequence>MRHGAKLGLGLVPLLLAACAQPGLQADVTRFHLAPPPPRSTVAVVSADPRVTDSLEFRGQAAAVARGLEAAGYRSAPPESAEVIATMTVTQSVQAGVPKPSPFRIGIGGGTFGGGVGIGGSVNVPVGQSTPTQVRTTMLALQMKRKSDQSVVWEGRATTVEDGVLKAPVVEALAGALLQGFPGESGKTVRVKLK</sequence>
<name>A0A7G5IF33_9SPHN</name>
<feature type="signal peptide" evidence="1">
    <location>
        <begin position="1"/>
        <end position="26"/>
    </location>
</feature>
<accession>A0A7G5IF33</accession>
<evidence type="ECO:0000313" key="4">
    <source>
        <dbReference type="Proteomes" id="UP000515292"/>
    </source>
</evidence>
<organism evidence="3 4">
    <name type="scientific">Sandaracinobacteroides saxicola</name>
    <dbReference type="NCBI Taxonomy" id="2759707"/>
    <lineage>
        <taxon>Bacteria</taxon>
        <taxon>Pseudomonadati</taxon>
        <taxon>Pseudomonadota</taxon>
        <taxon>Alphaproteobacteria</taxon>
        <taxon>Sphingomonadales</taxon>
        <taxon>Sphingosinicellaceae</taxon>
        <taxon>Sandaracinobacteroides</taxon>
    </lineage>
</organism>
<dbReference type="InterPro" id="IPR025411">
    <property type="entry name" value="DUF4136"/>
</dbReference>
<dbReference type="KEGG" id="sand:H3309_11375"/>
<dbReference type="Proteomes" id="UP000515292">
    <property type="component" value="Chromosome"/>
</dbReference>
<dbReference type="AlphaFoldDB" id="A0A7G5IF33"/>
<dbReference type="RefSeq" id="WP_182294821.1">
    <property type="nucleotide sequence ID" value="NZ_CP059851.1"/>
</dbReference>
<proteinExistence type="predicted"/>